<dbReference type="STRING" id="1121883.SAMN02745226_00109"/>
<evidence type="ECO:0000313" key="10">
    <source>
        <dbReference type="Proteomes" id="UP000184207"/>
    </source>
</evidence>
<dbReference type="Gene3D" id="3.90.1150.10">
    <property type="entry name" value="Aspartate Aminotransferase, domain 1"/>
    <property type="match status" value="1"/>
</dbReference>
<dbReference type="GO" id="GO:0000271">
    <property type="term" value="P:polysaccharide biosynthetic process"/>
    <property type="evidence" value="ECO:0007669"/>
    <property type="project" value="TreeGrafter"/>
</dbReference>
<dbReference type="GO" id="GO:0030170">
    <property type="term" value="F:pyridoxal phosphate binding"/>
    <property type="evidence" value="ECO:0007669"/>
    <property type="project" value="TreeGrafter"/>
</dbReference>
<dbReference type="FunFam" id="3.40.640.10:FF:000090">
    <property type="entry name" value="Pyridoxal phosphate-dependent aminotransferase"/>
    <property type="match status" value="1"/>
</dbReference>
<evidence type="ECO:0000256" key="8">
    <source>
        <dbReference type="RuleBase" id="RU004508"/>
    </source>
</evidence>
<dbReference type="RefSeq" id="WP_072757243.1">
    <property type="nucleotide sequence ID" value="NZ_FRDJ01000001.1"/>
</dbReference>
<keyword evidence="3" id="KW-0808">Transferase</keyword>
<keyword evidence="4 7" id="KW-0663">Pyridoxal phosphate</keyword>
<evidence type="ECO:0000256" key="3">
    <source>
        <dbReference type="ARBA" id="ARBA00022679"/>
    </source>
</evidence>
<comment type="cofactor">
    <cofactor evidence="1">
        <name>pyridoxal 5'-phosphate</name>
        <dbReference type="ChEBI" id="CHEBI:597326"/>
    </cofactor>
</comment>
<protein>
    <submittedName>
        <fullName evidence="9">Perosamine synthetase</fullName>
    </submittedName>
</protein>
<dbReference type="EMBL" id="FRDJ01000001">
    <property type="protein sequence ID" value="SHN49239.1"/>
    <property type="molecule type" value="Genomic_DNA"/>
</dbReference>
<dbReference type="PANTHER" id="PTHR30244">
    <property type="entry name" value="TRANSAMINASE"/>
    <property type="match status" value="1"/>
</dbReference>
<evidence type="ECO:0000256" key="7">
    <source>
        <dbReference type="PIRSR" id="PIRSR000390-2"/>
    </source>
</evidence>
<dbReference type="InterPro" id="IPR015424">
    <property type="entry name" value="PyrdxlP-dep_Trfase"/>
</dbReference>
<dbReference type="Pfam" id="PF01041">
    <property type="entry name" value="DegT_DnrJ_EryC1"/>
    <property type="match status" value="1"/>
</dbReference>
<dbReference type="NCBIfam" id="TIGR04181">
    <property type="entry name" value="NHT_00031"/>
    <property type="match status" value="1"/>
</dbReference>
<dbReference type="GO" id="GO:0008483">
    <property type="term" value="F:transaminase activity"/>
    <property type="evidence" value="ECO:0007669"/>
    <property type="project" value="UniProtKB-KW"/>
</dbReference>
<evidence type="ECO:0000256" key="5">
    <source>
        <dbReference type="ARBA" id="ARBA00037999"/>
    </source>
</evidence>
<dbReference type="PIRSF" id="PIRSF000390">
    <property type="entry name" value="PLP_StrS"/>
    <property type="match status" value="1"/>
</dbReference>
<feature type="modified residue" description="N6-(pyridoxal phosphate)lysine" evidence="7">
    <location>
        <position position="183"/>
    </location>
</feature>
<dbReference type="SUPFAM" id="SSF53383">
    <property type="entry name" value="PLP-dependent transferases"/>
    <property type="match status" value="1"/>
</dbReference>
<dbReference type="Gene3D" id="3.40.640.10">
    <property type="entry name" value="Type I PLP-dependent aspartate aminotransferase-like (Major domain)"/>
    <property type="match status" value="1"/>
</dbReference>
<organism evidence="9 10">
    <name type="scientific">Fervidobacterium gondwanense DSM 13020</name>
    <dbReference type="NCBI Taxonomy" id="1121883"/>
    <lineage>
        <taxon>Bacteria</taxon>
        <taxon>Thermotogati</taxon>
        <taxon>Thermotogota</taxon>
        <taxon>Thermotogae</taxon>
        <taxon>Thermotogales</taxon>
        <taxon>Fervidobacteriaceae</taxon>
        <taxon>Fervidobacterium</taxon>
    </lineage>
</organism>
<feature type="active site" description="Proton acceptor" evidence="6">
    <location>
        <position position="183"/>
    </location>
</feature>
<dbReference type="InterPro" id="IPR026385">
    <property type="entry name" value="LegC-like"/>
</dbReference>
<sequence length="364" mass="41095">MVKVYLDDPNVGELEKKYLCECIDSGYVSSVGPNIGTFENRFAEYLGVKRAVSTQSGTSALHLALYELGIGPGDEVIVPVLTFIATVNPIMYVGARPVFVDVDPETWTIDPDEIEKYITPRTKAIIPVHLYGNPCDMDRIMDISRRYGIPVIEDATESLGATYKERFTGTFGVMGVFSFNGNKIITTGGGGMVVTDDEKKANHIKFLANQARDTSRGYYHPEIGFNYRMTNLEASLGLAQFERFPQFLEMKRRFAQIYTEGLRNNLNVEFQGSYPGAESSYWLFSIKLKGDKSVQEVQKLLAEKGIPTRRIFMPIVEFPMYQQYREGEYKNAYDIYKRGLNLPASTLNTEKGIEYVVKTLNEVL</sequence>
<gene>
    <name evidence="9" type="ORF">SAMN02745226_00109</name>
</gene>
<proteinExistence type="inferred from homology"/>
<name>A0A1M7RSJ3_FERGO</name>
<dbReference type="InterPro" id="IPR000653">
    <property type="entry name" value="DegT/StrS_aminotransferase"/>
</dbReference>
<keyword evidence="2" id="KW-0032">Aminotransferase</keyword>
<dbReference type="Proteomes" id="UP000184207">
    <property type="component" value="Unassembled WGS sequence"/>
</dbReference>
<evidence type="ECO:0000256" key="2">
    <source>
        <dbReference type="ARBA" id="ARBA00022576"/>
    </source>
</evidence>
<dbReference type="OrthoDB" id="9810913at2"/>
<dbReference type="AlphaFoldDB" id="A0A1M7RSJ3"/>
<dbReference type="CDD" id="cd00616">
    <property type="entry name" value="AHBA_syn"/>
    <property type="match status" value="1"/>
</dbReference>
<dbReference type="InterPro" id="IPR015422">
    <property type="entry name" value="PyrdxlP-dep_Trfase_small"/>
</dbReference>
<evidence type="ECO:0000256" key="6">
    <source>
        <dbReference type="PIRSR" id="PIRSR000390-1"/>
    </source>
</evidence>
<accession>A0A1M7RSJ3</accession>
<reference evidence="10" key="1">
    <citation type="submission" date="2016-12" db="EMBL/GenBank/DDBJ databases">
        <authorList>
            <person name="Varghese N."/>
            <person name="Submissions S."/>
        </authorList>
    </citation>
    <scope>NUCLEOTIDE SEQUENCE [LARGE SCALE GENOMIC DNA]</scope>
    <source>
        <strain evidence="10">DSM 13020</strain>
    </source>
</reference>
<comment type="similarity">
    <text evidence="5 8">Belongs to the DegT/DnrJ/EryC1 family.</text>
</comment>
<evidence type="ECO:0000313" key="9">
    <source>
        <dbReference type="EMBL" id="SHN49239.1"/>
    </source>
</evidence>
<evidence type="ECO:0000256" key="4">
    <source>
        <dbReference type="ARBA" id="ARBA00022898"/>
    </source>
</evidence>
<dbReference type="InterPro" id="IPR015421">
    <property type="entry name" value="PyrdxlP-dep_Trfase_major"/>
</dbReference>
<keyword evidence="10" id="KW-1185">Reference proteome</keyword>
<evidence type="ECO:0000256" key="1">
    <source>
        <dbReference type="ARBA" id="ARBA00001933"/>
    </source>
</evidence>
<dbReference type="PANTHER" id="PTHR30244:SF34">
    <property type="entry name" value="DTDP-4-AMINO-4,6-DIDEOXYGALACTOSE TRANSAMINASE"/>
    <property type="match status" value="1"/>
</dbReference>